<evidence type="ECO:0000256" key="1">
    <source>
        <dbReference type="SAM" id="SignalP"/>
    </source>
</evidence>
<dbReference type="EMBL" id="AK416898">
    <property type="protein sequence ID" value="BAN20113.1"/>
    <property type="molecule type" value="mRNA"/>
</dbReference>
<protein>
    <submittedName>
        <fullName evidence="2">Cysteine rich secreted protein</fullName>
    </submittedName>
</protein>
<proteinExistence type="evidence at transcript level"/>
<feature type="chain" id="PRO_5004381189" evidence="1">
    <location>
        <begin position="20"/>
        <end position="95"/>
    </location>
</feature>
<feature type="signal peptide" evidence="1">
    <location>
        <begin position="1"/>
        <end position="19"/>
    </location>
</feature>
<reference evidence="2" key="1">
    <citation type="journal article" date="2013" name="PLoS ONE">
        <title>Gene expression in gut symbiotic organ of stinkbug affected by extracellular bacterial symbiont.</title>
        <authorList>
            <person name="Futahashi R."/>
            <person name="Tanaka K."/>
            <person name="Tanahashi M."/>
            <person name="Nikoh N."/>
            <person name="Kikuchi Y."/>
            <person name="Lee B.L."/>
            <person name="Fukatsu T."/>
        </authorList>
    </citation>
    <scope>NUCLEOTIDE SEQUENCE</scope>
    <source>
        <tissue evidence="2">Midgut</tissue>
    </source>
</reference>
<dbReference type="AlphaFoldDB" id="R4WCI5"/>
<accession>R4WCI5</accession>
<sequence length="95" mass="10693">MSRIFFIICTICAITGVMSNILDLKGRRTEEECGALHYCRLNAHCCNGIFCCDNGWECCWPKNAQPSCCDGNGRMIPARYPIPRPKQDLPIPNII</sequence>
<name>R4WCI5_RIPPE</name>
<keyword evidence="1" id="KW-0732">Signal</keyword>
<organism evidence="2">
    <name type="scientific">Riptortus pedestris</name>
    <name type="common">Bean bug</name>
    <dbReference type="NCBI Taxonomy" id="329032"/>
    <lineage>
        <taxon>Eukaryota</taxon>
        <taxon>Metazoa</taxon>
        <taxon>Ecdysozoa</taxon>
        <taxon>Arthropoda</taxon>
        <taxon>Hexapoda</taxon>
        <taxon>Insecta</taxon>
        <taxon>Pterygota</taxon>
        <taxon>Neoptera</taxon>
        <taxon>Paraneoptera</taxon>
        <taxon>Hemiptera</taxon>
        <taxon>Heteroptera</taxon>
        <taxon>Panheteroptera</taxon>
        <taxon>Pentatomomorpha</taxon>
        <taxon>Coreoidea</taxon>
        <taxon>Alydidae</taxon>
        <taxon>Riptortus</taxon>
    </lineage>
</organism>
<evidence type="ECO:0000313" key="2">
    <source>
        <dbReference type="EMBL" id="BAN20113.1"/>
    </source>
</evidence>